<dbReference type="SUPFAM" id="SSF56281">
    <property type="entry name" value="Metallo-hydrolase/oxidoreductase"/>
    <property type="match status" value="1"/>
</dbReference>
<accession>A0A9D1IZF0</accession>
<sequence length="210" mass="23049">MEIIWHGHSCFELVSGGFSLVLDPYCHRELCGYPELDLEADAVLCSHGHYGHGWTEAVSLRHGAHDPFEVETLDSFHDVMGGRLRGENRIHILRAEGLKLVHLGDLGCRLTPEQLERISGCDAIMAPAGGILTIEPYAAYELCLASGARLVLPMHYGGGGLGNRRLRPVEEFTSLFTDRPVRRYEGGMGFDEQTPAQVALFAPPGARGRD</sequence>
<protein>
    <submittedName>
        <fullName evidence="1">MBL fold metallo-hydrolase</fullName>
    </submittedName>
</protein>
<dbReference type="EMBL" id="DVHH01000190">
    <property type="protein sequence ID" value="HIR55506.1"/>
    <property type="molecule type" value="Genomic_DNA"/>
</dbReference>
<organism evidence="1 2">
    <name type="scientific">Candidatus Scatomorpha intestinigallinarum</name>
    <dbReference type="NCBI Taxonomy" id="2840923"/>
    <lineage>
        <taxon>Bacteria</taxon>
        <taxon>Bacillati</taxon>
        <taxon>Bacillota</taxon>
        <taxon>Clostridia</taxon>
        <taxon>Eubacteriales</taxon>
        <taxon>Candidatus Scatomorpha</taxon>
    </lineage>
</organism>
<dbReference type="AlphaFoldDB" id="A0A9D1IZF0"/>
<evidence type="ECO:0000313" key="1">
    <source>
        <dbReference type="EMBL" id="HIR55506.1"/>
    </source>
</evidence>
<dbReference type="Proteomes" id="UP000824238">
    <property type="component" value="Unassembled WGS sequence"/>
</dbReference>
<reference evidence="1" key="2">
    <citation type="journal article" date="2021" name="PeerJ">
        <title>Extensive microbial diversity within the chicken gut microbiome revealed by metagenomics and culture.</title>
        <authorList>
            <person name="Gilroy R."/>
            <person name="Ravi A."/>
            <person name="Getino M."/>
            <person name="Pursley I."/>
            <person name="Horton D.L."/>
            <person name="Alikhan N.F."/>
            <person name="Baker D."/>
            <person name="Gharbi K."/>
            <person name="Hall N."/>
            <person name="Watson M."/>
            <person name="Adriaenssens E.M."/>
            <person name="Foster-Nyarko E."/>
            <person name="Jarju S."/>
            <person name="Secka A."/>
            <person name="Antonio M."/>
            <person name="Oren A."/>
            <person name="Chaudhuri R.R."/>
            <person name="La Ragione R."/>
            <person name="Hildebrand F."/>
            <person name="Pallen M.J."/>
        </authorList>
    </citation>
    <scope>NUCLEOTIDE SEQUENCE</scope>
    <source>
        <strain evidence="1">ChiGjej3B3-7149</strain>
    </source>
</reference>
<comment type="caution">
    <text evidence="1">The sequence shown here is derived from an EMBL/GenBank/DDBJ whole genome shotgun (WGS) entry which is preliminary data.</text>
</comment>
<dbReference type="InterPro" id="IPR036866">
    <property type="entry name" value="RibonucZ/Hydroxyglut_hydro"/>
</dbReference>
<name>A0A9D1IZF0_9FIRM</name>
<dbReference type="Pfam" id="PF13483">
    <property type="entry name" value="Lactamase_B_3"/>
    <property type="match status" value="1"/>
</dbReference>
<proteinExistence type="predicted"/>
<dbReference type="Gene3D" id="3.60.15.10">
    <property type="entry name" value="Ribonuclease Z/Hydroxyacylglutathione hydrolase-like"/>
    <property type="match status" value="1"/>
</dbReference>
<evidence type="ECO:0000313" key="2">
    <source>
        <dbReference type="Proteomes" id="UP000824238"/>
    </source>
</evidence>
<gene>
    <name evidence="1" type="ORF">IAD36_07945</name>
</gene>
<dbReference type="PANTHER" id="PTHR42967">
    <property type="entry name" value="METAL DEPENDENT HYDROLASE"/>
    <property type="match status" value="1"/>
</dbReference>
<reference evidence="1" key="1">
    <citation type="submission" date="2020-10" db="EMBL/GenBank/DDBJ databases">
        <authorList>
            <person name="Gilroy R."/>
        </authorList>
    </citation>
    <scope>NUCLEOTIDE SEQUENCE</scope>
    <source>
        <strain evidence="1">ChiGjej3B3-7149</strain>
    </source>
</reference>
<dbReference type="PANTHER" id="PTHR42967:SF1">
    <property type="entry name" value="MBL FOLD METALLO-HYDROLASE"/>
    <property type="match status" value="1"/>
</dbReference>